<dbReference type="PROSITE" id="PS00675">
    <property type="entry name" value="SIGMA54_INTERACT_1"/>
    <property type="match status" value="1"/>
</dbReference>
<dbReference type="PROSITE" id="PS50045">
    <property type="entry name" value="SIGMA54_INTERACT_4"/>
    <property type="match status" value="1"/>
</dbReference>
<dbReference type="Pfam" id="PF00158">
    <property type="entry name" value="Sigma54_activat"/>
    <property type="match status" value="1"/>
</dbReference>
<dbReference type="Gene3D" id="1.10.8.60">
    <property type="match status" value="1"/>
</dbReference>
<gene>
    <name evidence="6" type="ORF">J8C06_05010</name>
</gene>
<dbReference type="SUPFAM" id="SSF46689">
    <property type="entry name" value="Homeodomain-like"/>
    <property type="match status" value="1"/>
</dbReference>
<evidence type="ECO:0000313" key="6">
    <source>
        <dbReference type="EMBL" id="QUW03796.1"/>
    </source>
</evidence>
<dbReference type="Proteomes" id="UP000676506">
    <property type="component" value="Chromosome 1"/>
</dbReference>
<protein>
    <submittedName>
        <fullName evidence="6">Sigma-54-dependent Fis family transcriptional regulator</fullName>
    </submittedName>
</protein>
<evidence type="ECO:0000256" key="4">
    <source>
        <dbReference type="ARBA" id="ARBA00023163"/>
    </source>
</evidence>
<keyword evidence="3" id="KW-0805">Transcription regulation</keyword>
<dbReference type="InterPro" id="IPR058031">
    <property type="entry name" value="AAA_lid_NorR"/>
</dbReference>
<dbReference type="InterPro" id="IPR025662">
    <property type="entry name" value="Sigma_54_int_dom_ATP-bd_1"/>
</dbReference>
<proteinExistence type="predicted"/>
<dbReference type="InterPro" id="IPR002078">
    <property type="entry name" value="Sigma_54_int"/>
</dbReference>
<dbReference type="EMBL" id="CP072648">
    <property type="protein sequence ID" value="QUW03796.1"/>
    <property type="molecule type" value="Genomic_DNA"/>
</dbReference>
<keyword evidence="4" id="KW-0804">Transcription</keyword>
<accession>A0ABX8BAV6</accession>
<reference evidence="6 7" key="1">
    <citation type="submission" date="2021-03" db="EMBL/GenBank/DDBJ databases">
        <title>Genomic and phenotypic characterization of Chloracidobacterium isolates provides evidence for multiple species.</title>
        <authorList>
            <person name="Saini M.K."/>
            <person name="Costas A.M.G."/>
            <person name="Tank M."/>
            <person name="Bryant D.A."/>
        </authorList>
    </citation>
    <scope>NUCLEOTIDE SEQUENCE [LARGE SCALE GENOMIC DNA]</scope>
    <source>
        <strain evidence="6 7">BV2-C</strain>
    </source>
</reference>
<dbReference type="InterPro" id="IPR002197">
    <property type="entry name" value="HTH_Fis"/>
</dbReference>
<keyword evidence="2" id="KW-0067">ATP-binding</keyword>
<keyword evidence="7" id="KW-1185">Reference proteome</keyword>
<evidence type="ECO:0000313" key="7">
    <source>
        <dbReference type="Proteomes" id="UP000676506"/>
    </source>
</evidence>
<keyword evidence="1" id="KW-0547">Nucleotide-binding</keyword>
<dbReference type="SUPFAM" id="SSF52540">
    <property type="entry name" value="P-loop containing nucleoside triphosphate hydrolases"/>
    <property type="match status" value="1"/>
</dbReference>
<dbReference type="CDD" id="cd00009">
    <property type="entry name" value="AAA"/>
    <property type="match status" value="1"/>
</dbReference>
<sequence>MANGRSIRHTAMLSSDASSGSEFFIGASSSLTALLRDAARVAPTDATVVITGESGTGKSLLARWIHEHSRRAVGPFVVIDCGALPESLLEAELFGFERGAFTGAATAKAGRFEGAQQGTLVLDEVAALSLAAQAKLLRALEERRVMRLGGTRAVTLDVRFVAVTNTDLAAAVKRQAFRADLFHRLNTIALEVPPLRARPGDIAPLARHFVTRAAQRNGLPCPKLAPETLAFLEQYDFPGNARELMHAMDYATLTAAGAVIYREHLPARMTAATALMQHPTRKPTLAELEAAYIREILQQVAWRKVEAARILGISRKNLYEKLRAYGIPYRPPSQDANGDASP</sequence>
<dbReference type="Pfam" id="PF02954">
    <property type="entry name" value="HTH_8"/>
    <property type="match status" value="1"/>
</dbReference>
<evidence type="ECO:0000256" key="2">
    <source>
        <dbReference type="ARBA" id="ARBA00022840"/>
    </source>
</evidence>
<dbReference type="Pfam" id="PF25601">
    <property type="entry name" value="AAA_lid_14"/>
    <property type="match status" value="1"/>
</dbReference>
<name>A0ABX8BAV6_9BACT</name>
<dbReference type="SMART" id="SM00382">
    <property type="entry name" value="AAA"/>
    <property type="match status" value="1"/>
</dbReference>
<evidence type="ECO:0000256" key="3">
    <source>
        <dbReference type="ARBA" id="ARBA00023015"/>
    </source>
</evidence>
<evidence type="ECO:0000259" key="5">
    <source>
        <dbReference type="PROSITE" id="PS50045"/>
    </source>
</evidence>
<dbReference type="RefSeq" id="WP_211429686.1">
    <property type="nucleotide sequence ID" value="NZ_CP072648.1"/>
</dbReference>
<dbReference type="InterPro" id="IPR003593">
    <property type="entry name" value="AAA+_ATPase"/>
</dbReference>
<feature type="domain" description="Sigma-54 factor interaction" evidence="5">
    <location>
        <begin position="24"/>
        <end position="253"/>
    </location>
</feature>
<dbReference type="Gene3D" id="1.10.10.60">
    <property type="entry name" value="Homeodomain-like"/>
    <property type="match status" value="1"/>
</dbReference>
<dbReference type="InterPro" id="IPR009057">
    <property type="entry name" value="Homeodomain-like_sf"/>
</dbReference>
<dbReference type="InterPro" id="IPR027417">
    <property type="entry name" value="P-loop_NTPase"/>
</dbReference>
<organism evidence="6 7">
    <name type="scientific">Chloracidobacterium validum</name>
    <dbReference type="NCBI Taxonomy" id="2821543"/>
    <lineage>
        <taxon>Bacteria</taxon>
        <taxon>Pseudomonadati</taxon>
        <taxon>Acidobacteriota</taxon>
        <taxon>Terriglobia</taxon>
        <taxon>Terriglobales</taxon>
        <taxon>Acidobacteriaceae</taxon>
        <taxon>Chloracidobacterium</taxon>
    </lineage>
</organism>
<evidence type="ECO:0000256" key="1">
    <source>
        <dbReference type="ARBA" id="ARBA00022741"/>
    </source>
</evidence>
<dbReference type="Gene3D" id="3.40.50.300">
    <property type="entry name" value="P-loop containing nucleotide triphosphate hydrolases"/>
    <property type="match status" value="1"/>
</dbReference>
<dbReference type="PANTHER" id="PTHR32071">
    <property type="entry name" value="TRANSCRIPTIONAL REGULATORY PROTEIN"/>
    <property type="match status" value="1"/>
</dbReference>
<dbReference type="PRINTS" id="PR01590">
    <property type="entry name" value="HTHFIS"/>
</dbReference>